<feature type="chain" id="PRO_5045779246" evidence="6">
    <location>
        <begin position="23"/>
        <end position="608"/>
    </location>
</feature>
<protein>
    <submittedName>
        <fullName evidence="9">RagB/SusD family nutrient uptake outer membrane protein</fullName>
    </submittedName>
</protein>
<evidence type="ECO:0000256" key="5">
    <source>
        <dbReference type="ARBA" id="ARBA00023237"/>
    </source>
</evidence>
<evidence type="ECO:0000313" key="10">
    <source>
        <dbReference type="Proteomes" id="UP001058267"/>
    </source>
</evidence>
<proteinExistence type="inferred from homology"/>
<evidence type="ECO:0000256" key="1">
    <source>
        <dbReference type="ARBA" id="ARBA00004442"/>
    </source>
</evidence>
<organism evidence="9 10">
    <name type="scientific">Alistipes senegalensis JC50</name>
    <dbReference type="NCBI Taxonomy" id="1033732"/>
    <lineage>
        <taxon>Bacteria</taxon>
        <taxon>Pseudomonadati</taxon>
        <taxon>Bacteroidota</taxon>
        <taxon>Bacteroidia</taxon>
        <taxon>Bacteroidales</taxon>
        <taxon>Rikenellaceae</taxon>
        <taxon>Alistipes</taxon>
    </lineage>
</organism>
<dbReference type="InterPro" id="IPR012944">
    <property type="entry name" value="SusD_RagB_dom"/>
</dbReference>
<evidence type="ECO:0000256" key="6">
    <source>
        <dbReference type="SAM" id="SignalP"/>
    </source>
</evidence>
<evidence type="ECO:0000259" key="8">
    <source>
        <dbReference type="Pfam" id="PF14322"/>
    </source>
</evidence>
<dbReference type="InterPro" id="IPR011990">
    <property type="entry name" value="TPR-like_helical_dom_sf"/>
</dbReference>
<dbReference type="Proteomes" id="UP001058267">
    <property type="component" value="Chromosome"/>
</dbReference>
<evidence type="ECO:0000256" key="3">
    <source>
        <dbReference type="ARBA" id="ARBA00022729"/>
    </source>
</evidence>
<keyword evidence="10" id="KW-1185">Reference proteome</keyword>
<dbReference type="EMBL" id="CP102252">
    <property type="protein sequence ID" value="UWN66538.1"/>
    <property type="molecule type" value="Genomic_DNA"/>
</dbReference>
<keyword evidence="3 6" id="KW-0732">Signal</keyword>
<gene>
    <name evidence="9" type="ORF">NQ519_06815</name>
</gene>
<feature type="signal peptide" evidence="6">
    <location>
        <begin position="1"/>
        <end position="22"/>
    </location>
</feature>
<keyword evidence="5" id="KW-0998">Cell outer membrane</keyword>
<dbReference type="RefSeq" id="WP_083871157.1">
    <property type="nucleotide sequence ID" value="NZ_CP102252.1"/>
</dbReference>
<evidence type="ECO:0000256" key="4">
    <source>
        <dbReference type="ARBA" id="ARBA00023136"/>
    </source>
</evidence>
<dbReference type="Gene3D" id="1.25.40.390">
    <property type="match status" value="1"/>
</dbReference>
<sequence length="608" mass="68675">MKRKIHLFVVAALFLSSLFTTTSCLDILEKPTSSEITIDTIFSKRLYAESYLYQAYHTLIPRGFPFTNGNPAATQFSTEFARSTLASITDEGCNVRGASWGWYVNTSGFDPTSSAKNQEDGFGFRWKGIRAAYIFIENLDKVPESEIDNAEKAQMKAEAKTLIALAYQEMLVRYGGVPIVRESFSTGVAPSEMAISRSSVEDVIDFILSLCDEAKEILPDAYSSDKQGRITKGVALAIKSRVLLFAASPFFNSSAADMVLSYDHPEYVCLGEYRKDRWLEAAKAANDVLVWASTKGGVSLIMPEDIEGGETDAKHNAYGYATSVKDNKEIILANKGYNSSNNGFADGIYWKFTSRGLSVMQSIIYNFRKADGSDQTWPATLEERHPFSEYTAKVNEMEPRFTQCCWPVGQAAPNFSATGNYAKWPFNSIDDNMGTSDMYGACPMVKFHYNYSSSTKMQDWIVFRLAEFYLNYAEAVNEYYGPDGRVEGARYTAVEALNVIRNRGGLRDLNEEESKDDLSFRAQVRRERAVELFAEGQRFFDCRRWKIADEKFGQQLHTLRYVQNASKTGYDSYYLALHDKRAWSKAMYLHPFPQKEVDKGYLQQNPGY</sequence>
<comment type="similarity">
    <text evidence="2">Belongs to the SusD family.</text>
</comment>
<dbReference type="InterPro" id="IPR033985">
    <property type="entry name" value="SusD-like_N"/>
</dbReference>
<feature type="domain" description="SusD-like N-terminal" evidence="8">
    <location>
        <begin position="125"/>
        <end position="244"/>
    </location>
</feature>
<dbReference type="SUPFAM" id="SSF48452">
    <property type="entry name" value="TPR-like"/>
    <property type="match status" value="1"/>
</dbReference>
<keyword evidence="4" id="KW-0472">Membrane</keyword>
<feature type="domain" description="RagB/SusD" evidence="7">
    <location>
        <begin position="338"/>
        <end position="608"/>
    </location>
</feature>
<accession>A0ABY5VAZ4</accession>
<name>A0ABY5VAZ4_9BACT</name>
<comment type="subcellular location">
    <subcellularLocation>
        <location evidence="1">Cell outer membrane</location>
    </subcellularLocation>
</comment>
<evidence type="ECO:0000259" key="7">
    <source>
        <dbReference type="Pfam" id="PF07980"/>
    </source>
</evidence>
<evidence type="ECO:0000256" key="2">
    <source>
        <dbReference type="ARBA" id="ARBA00006275"/>
    </source>
</evidence>
<dbReference type="Pfam" id="PF14322">
    <property type="entry name" value="SusD-like_3"/>
    <property type="match status" value="1"/>
</dbReference>
<reference evidence="9" key="1">
    <citation type="journal article" date="2022" name="Cell">
        <title>Design, construction, and in vivo augmentation of a complex gut microbiome.</title>
        <authorList>
            <person name="Cheng A.G."/>
            <person name="Ho P.Y."/>
            <person name="Aranda-Diaz A."/>
            <person name="Jain S."/>
            <person name="Yu F.B."/>
            <person name="Meng X."/>
            <person name="Wang M."/>
            <person name="Iakiviak M."/>
            <person name="Nagashima K."/>
            <person name="Zhao A."/>
            <person name="Murugkar P."/>
            <person name="Patil A."/>
            <person name="Atabakhsh K."/>
            <person name="Weakley A."/>
            <person name="Yan J."/>
            <person name="Brumbaugh A.R."/>
            <person name="Higginbottom S."/>
            <person name="Dimas A."/>
            <person name="Shiver A.L."/>
            <person name="Deutschbauer A."/>
            <person name="Neff N."/>
            <person name="Sonnenburg J.L."/>
            <person name="Huang K.C."/>
            <person name="Fischbach M.A."/>
        </authorList>
    </citation>
    <scope>NUCLEOTIDE SEQUENCE</scope>
    <source>
        <strain evidence="9">JC50</strain>
    </source>
</reference>
<dbReference type="Pfam" id="PF07980">
    <property type="entry name" value="SusD_RagB"/>
    <property type="match status" value="1"/>
</dbReference>
<dbReference type="PROSITE" id="PS51257">
    <property type="entry name" value="PROKAR_LIPOPROTEIN"/>
    <property type="match status" value="1"/>
</dbReference>
<evidence type="ECO:0000313" key="9">
    <source>
        <dbReference type="EMBL" id="UWN66538.1"/>
    </source>
</evidence>